<evidence type="ECO:0000313" key="1">
    <source>
        <dbReference type="EMBL" id="KPV42193.1"/>
    </source>
</evidence>
<protein>
    <recommendedName>
        <fullName evidence="3">Thioredoxin domain-containing protein</fullName>
    </recommendedName>
</protein>
<evidence type="ECO:0008006" key="3">
    <source>
        <dbReference type="Google" id="ProtNLM"/>
    </source>
</evidence>
<gene>
    <name evidence="1" type="ORF">AN477_19120</name>
</gene>
<dbReference type="STRING" id="471514.AN477_19120"/>
<dbReference type="SUPFAM" id="SSF52833">
    <property type="entry name" value="Thioredoxin-like"/>
    <property type="match status" value="1"/>
</dbReference>
<organism evidence="1 2">
    <name type="scientific">Alicyclobacillus ferrooxydans</name>
    <dbReference type="NCBI Taxonomy" id="471514"/>
    <lineage>
        <taxon>Bacteria</taxon>
        <taxon>Bacillati</taxon>
        <taxon>Bacillota</taxon>
        <taxon>Bacilli</taxon>
        <taxon>Bacillales</taxon>
        <taxon>Alicyclobacillaceae</taxon>
        <taxon>Alicyclobacillus</taxon>
    </lineage>
</organism>
<dbReference type="AlphaFoldDB" id="A0A0P9ETL0"/>
<name>A0A0P9ETL0_9BACL</name>
<comment type="caution">
    <text evidence="1">The sequence shown here is derived from an EMBL/GenBank/DDBJ whole genome shotgun (WGS) entry which is preliminary data.</text>
</comment>
<evidence type="ECO:0000313" key="2">
    <source>
        <dbReference type="Proteomes" id="UP000050482"/>
    </source>
</evidence>
<dbReference type="InterPro" id="IPR036249">
    <property type="entry name" value="Thioredoxin-like_sf"/>
</dbReference>
<accession>A0A0P9ETL0</accession>
<proteinExistence type="predicted"/>
<sequence length="152" mass="16878">MKEEPATPDPKFDPTQGQANVYDNVTVYTADGTKVVLNASQIPILFEAYWCPHCQRTLVLLHHNRSKLKQFPVLVSMGFAQGTSLAEAVKITQQEDQYFHLTNVKQYYYLGNNSQNLVPEGFPTMAFPGQGAVLTMAGEHTLGAWTQALSSQ</sequence>
<dbReference type="Proteomes" id="UP000050482">
    <property type="component" value="Unassembled WGS sequence"/>
</dbReference>
<reference evidence="1 2" key="1">
    <citation type="submission" date="2015-09" db="EMBL/GenBank/DDBJ databases">
        <title>Draft genome sequence of Alicyclobacillus ferrooxydans DSM 22381.</title>
        <authorList>
            <person name="Hemp J."/>
        </authorList>
    </citation>
    <scope>NUCLEOTIDE SEQUENCE [LARGE SCALE GENOMIC DNA]</scope>
    <source>
        <strain evidence="1 2">TC-34</strain>
    </source>
</reference>
<keyword evidence="2" id="KW-1185">Reference proteome</keyword>
<dbReference type="EMBL" id="LJCO01000082">
    <property type="protein sequence ID" value="KPV42193.1"/>
    <property type="molecule type" value="Genomic_DNA"/>
</dbReference>
<dbReference type="PATRIC" id="fig|471514.4.peg.1511"/>